<keyword evidence="2" id="KW-1185">Reference proteome</keyword>
<gene>
    <name evidence="1" type="ORF">C7B77_15080</name>
</gene>
<sequence>MNLTAQQIIDQEGHLKGFFPFVEIAIDLKQLPFDFQIAFFASCYERALPIYMLVNGRVGWGDISILRSVGDDLWKIAGGMQIQEETIKNIICKVAEIFIEDDESDNEDDESDNYYAESRDGVIYVLIIEEFSRFIIQILNYIERDTPENYLQIFINLLYIMREYFSTHFPNIDPEWEFKKSGRKQRMIELNTAEMQAEICKELEDLDFLEKTPKLTPEILATFRANAACAPGMSILGSLDEVRSNLEW</sequence>
<accession>A0A2T1GD57</accession>
<dbReference type="Gene3D" id="1.20.1590.10">
    <property type="entry name" value="YP_001051499.1 domain like"/>
    <property type="match status" value="1"/>
</dbReference>
<dbReference type="EMBL" id="PVWO01000188">
    <property type="protein sequence ID" value="PSB55409.1"/>
    <property type="molecule type" value="Genomic_DNA"/>
</dbReference>
<name>A0A2T1GD57_9CYAN</name>
<dbReference type="OrthoDB" id="9204516at2"/>
<evidence type="ECO:0000313" key="1">
    <source>
        <dbReference type="EMBL" id="PSB55409.1"/>
    </source>
</evidence>
<dbReference type="InterPro" id="IPR023381">
    <property type="entry name" value="YP001051499.1-like_dom_sf"/>
</dbReference>
<proteinExistence type="predicted"/>
<evidence type="ECO:0000313" key="2">
    <source>
        <dbReference type="Proteomes" id="UP000238937"/>
    </source>
</evidence>
<organism evidence="1 2">
    <name type="scientific">Chamaesiphon polymorphus CCALA 037</name>
    <dbReference type="NCBI Taxonomy" id="2107692"/>
    <lineage>
        <taxon>Bacteria</taxon>
        <taxon>Bacillati</taxon>
        <taxon>Cyanobacteriota</taxon>
        <taxon>Cyanophyceae</taxon>
        <taxon>Gomontiellales</taxon>
        <taxon>Chamaesiphonaceae</taxon>
        <taxon>Chamaesiphon</taxon>
    </lineage>
</organism>
<dbReference type="RefSeq" id="WP_106306286.1">
    <property type="nucleotide sequence ID" value="NZ_PVWO01000188.1"/>
</dbReference>
<comment type="caution">
    <text evidence="1">The sequence shown here is derived from an EMBL/GenBank/DDBJ whole genome shotgun (WGS) entry which is preliminary data.</text>
</comment>
<reference evidence="1 2" key="1">
    <citation type="submission" date="2018-03" db="EMBL/GenBank/DDBJ databases">
        <title>The ancient ancestry and fast evolution of plastids.</title>
        <authorList>
            <person name="Moore K.R."/>
            <person name="Magnabosco C."/>
            <person name="Momper L."/>
            <person name="Gold D.A."/>
            <person name="Bosak T."/>
            <person name="Fournier G.P."/>
        </authorList>
    </citation>
    <scope>NUCLEOTIDE SEQUENCE [LARGE SCALE GENOMIC DNA]</scope>
    <source>
        <strain evidence="1 2">CCALA 037</strain>
    </source>
</reference>
<protein>
    <submittedName>
        <fullName evidence="1">Uncharacterized protein</fullName>
    </submittedName>
</protein>
<dbReference type="AlphaFoldDB" id="A0A2T1GD57"/>
<dbReference type="Proteomes" id="UP000238937">
    <property type="component" value="Unassembled WGS sequence"/>
</dbReference>